<evidence type="ECO:0000313" key="8">
    <source>
        <dbReference type="Proteomes" id="UP000005316"/>
    </source>
</evidence>
<dbReference type="InterPro" id="IPR000473">
    <property type="entry name" value="Ribosomal_bL36"/>
</dbReference>
<evidence type="ECO:0000256" key="5">
    <source>
        <dbReference type="HAMAP-Rule" id="MF_00251"/>
    </source>
</evidence>
<keyword evidence="2 5" id="KW-0689">Ribosomal protein</keyword>
<dbReference type="STRING" id="759851.SAMN04244570_3282"/>
<dbReference type="GO" id="GO:0005737">
    <property type="term" value="C:cytoplasm"/>
    <property type="evidence" value="ECO:0007669"/>
    <property type="project" value="UniProtKB-ARBA"/>
</dbReference>
<dbReference type="PROSITE" id="PS00828">
    <property type="entry name" value="RIBOSOMAL_L36"/>
    <property type="match status" value="1"/>
</dbReference>
<dbReference type="GO" id="GO:0003735">
    <property type="term" value="F:structural constituent of ribosome"/>
    <property type="evidence" value="ECO:0007669"/>
    <property type="project" value="InterPro"/>
</dbReference>
<evidence type="ECO:0000256" key="4">
    <source>
        <dbReference type="ARBA" id="ARBA00035186"/>
    </source>
</evidence>
<dbReference type="SUPFAM" id="SSF57840">
    <property type="entry name" value="Ribosomal protein L36"/>
    <property type="match status" value="1"/>
</dbReference>
<reference evidence="7 8" key="1">
    <citation type="submission" date="2011-04" db="EMBL/GenBank/DDBJ databases">
        <authorList>
            <person name="Muzny D."/>
            <person name="Qin X."/>
            <person name="Deng J."/>
            <person name="Jiang H."/>
            <person name="Liu Y."/>
            <person name="Qu J."/>
            <person name="Song X.-Z."/>
            <person name="Zhang L."/>
            <person name="Thornton R."/>
            <person name="Coyle M."/>
            <person name="Francisco L."/>
            <person name="Jackson L."/>
            <person name="Javaid M."/>
            <person name="Korchina V."/>
            <person name="Kovar C."/>
            <person name="Mata R."/>
            <person name="Mathew T."/>
            <person name="Ngo R."/>
            <person name="Nguyen L."/>
            <person name="Nguyen N."/>
            <person name="Okwuonu G."/>
            <person name="Ongeri F."/>
            <person name="Pham C."/>
            <person name="Simmons D."/>
            <person name="Wilczek-Boney K."/>
            <person name="Hale W."/>
            <person name="Jakkamsetti A."/>
            <person name="Pham P."/>
            <person name="Ruth R."/>
            <person name="San Lucas F."/>
            <person name="Warren J."/>
            <person name="Zhang J."/>
            <person name="Zhao Z."/>
            <person name="Zhou C."/>
            <person name="Zhu D."/>
            <person name="Lee S."/>
            <person name="Bess C."/>
            <person name="Blankenburg K."/>
            <person name="Forbes L."/>
            <person name="Fu Q."/>
            <person name="Gubbala S."/>
            <person name="Hirani K."/>
            <person name="Jayaseelan J.C."/>
            <person name="Lara F."/>
            <person name="Munidasa M."/>
            <person name="Palculict T."/>
            <person name="Patil S."/>
            <person name="Pu L.-L."/>
            <person name="Saada N."/>
            <person name="Tang L."/>
            <person name="Weissenberger G."/>
            <person name="Zhu Y."/>
            <person name="Hemphill L."/>
            <person name="Shang Y."/>
            <person name="Youmans B."/>
            <person name="Ayvaz T."/>
            <person name="Ross M."/>
            <person name="Santibanez J."/>
            <person name="Aqrawi P."/>
            <person name="Gross S."/>
            <person name="Joshi V."/>
            <person name="Fowler G."/>
            <person name="Nazareth L."/>
            <person name="Reid J."/>
            <person name="Worley K."/>
            <person name="Petrosino J."/>
            <person name="Highlander S."/>
            <person name="Gibbs R."/>
        </authorList>
    </citation>
    <scope>NUCLEOTIDE SEQUENCE [LARGE SCALE GENOMIC DNA]</scope>
    <source>
        <strain evidence="7 8">2681</strain>
    </source>
</reference>
<dbReference type="InterPro" id="IPR035977">
    <property type="entry name" value="Ribosomal_bL36_sp"/>
</dbReference>
<dbReference type="AlphaFoldDB" id="F9DU68"/>
<dbReference type="EMBL" id="AFPZ01000071">
    <property type="protein sequence ID" value="EGQ24666.1"/>
    <property type="molecule type" value="Genomic_DNA"/>
</dbReference>
<accession>F9DU68</accession>
<dbReference type="PANTHER" id="PTHR42888">
    <property type="entry name" value="50S RIBOSOMAL PROTEIN L36, CHLOROPLASTIC"/>
    <property type="match status" value="1"/>
</dbReference>
<dbReference type="NCBIfam" id="TIGR01022">
    <property type="entry name" value="rpmJ_bact"/>
    <property type="match status" value="1"/>
</dbReference>
<dbReference type="GO" id="GO:0006412">
    <property type="term" value="P:translation"/>
    <property type="evidence" value="ECO:0007669"/>
    <property type="project" value="UniProtKB-UniRule"/>
</dbReference>
<keyword evidence="3 5" id="KW-0687">Ribonucleoprotein</keyword>
<evidence type="ECO:0000256" key="1">
    <source>
        <dbReference type="ARBA" id="ARBA00007645"/>
    </source>
</evidence>
<evidence type="ECO:0000256" key="2">
    <source>
        <dbReference type="ARBA" id="ARBA00022980"/>
    </source>
</evidence>
<evidence type="ECO:0000256" key="6">
    <source>
        <dbReference type="RuleBase" id="RU000571"/>
    </source>
</evidence>
<dbReference type="GO" id="GO:1990904">
    <property type="term" value="C:ribonucleoprotein complex"/>
    <property type="evidence" value="ECO:0007669"/>
    <property type="project" value="UniProtKB-KW"/>
</dbReference>
<dbReference type="HOGENOM" id="CLU_135723_6_2_9"/>
<evidence type="ECO:0000256" key="3">
    <source>
        <dbReference type="ARBA" id="ARBA00023274"/>
    </source>
</evidence>
<organism evidence="7 8">
    <name type="scientific">Sporosarcina newyorkensis 2681</name>
    <dbReference type="NCBI Taxonomy" id="1027292"/>
    <lineage>
        <taxon>Bacteria</taxon>
        <taxon>Bacillati</taxon>
        <taxon>Bacillota</taxon>
        <taxon>Bacilli</taxon>
        <taxon>Bacillales</taxon>
        <taxon>Caryophanaceae</taxon>
        <taxon>Sporosarcina</taxon>
    </lineage>
</organism>
<proteinExistence type="inferred from homology"/>
<dbReference type="eggNOG" id="COG0257">
    <property type="taxonomic scope" value="Bacteria"/>
</dbReference>
<sequence length="40" mass="4734">MGRMKVRPSVKPICEKCKVIRRRGRVMVICENPKHKQRQG</sequence>
<dbReference type="GO" id="GO:0005840">
    <property type="term" value="C:ribosome"/>
    <property type="evidence" value="ECO:0007669"/>
    <property type="project" value="UniProtKB-KW"/>
</dbReference>
<protein>
    <recommendedName>
        <fullName evidence="4 5">Large ribosomal subunit protein bL36</fullName>
    </recommendedName>
</protein>
<comment type="caution">
    <text evidence="7">The sequence shown here is derived from an EMBL/GenBank/DDBJ whole genome shotgun (WGS) entry which is preliminary data.</text>
</comment>
<name>F9DU68_9BACL</name>
<comment type="similarity">
    <text evidence="1 5 6">Belongs to the bacterial ribosomal protein bL36 family.</text>
</comment>
<dbReference type="Proteomes" id="UP000005316">
    <property type="component" value="Unassembled WGS sequence"/>
</dbReference>
<dbReference type="HAMAP" id="MF_00251">
    <property type="entry name" value="Ribosomal_bL36"/>
    <property type="match status" value="1"/>
</dbReference>
<dbReference type="PANTHER" id="PTHR42888:SF1">
    <property type="entry name" value="LARGE RIBOSOMAL SUBUNIT PROTEIN BL36C"/>
    <property type="match status" value="1"/>
</dbReference>
<dbReference type="Pfam" id="PF00444">
    <property type="entry name" value="Ribosomal_L36"/>
    <property type="match status" value="1"/>
</dbReference>
<evidence type="ECO:0000313" key="7">
    <source>
        <dbReference type="EMBL" id="EGQ24666.1"/>
    </source>
</evidence>
<gene>
    <name evidence="5 7" type="primary">rpmJ</name>
    <name evidence="7" type="ORF">HMPREF9372_2349</name>
</gene>